<feature type="compositionally biased region" description="Low complexity" evidence="1">
    <location>
        <begin position="57"/>
        <end position="73"/>
    </location>
</feature>
<evidence type="ECO:0000256" key="1">
    <source>
        <dbReference type="SAM" id="MobiDB-lite"/>
    </source>
</evidence>
<sequence length="159" mass="17337">MSHRRAPTHSNLARVHLQKLRYAAGNGILGGKTLLWCENGIVFLRPPQAPADVFPEGAGSLPRLLRSRSPSALSERDHLFTGRCDLVIPPLSRDLPRSPLNSRRKSAQPTKADEEGSSPSSKATTRVHADGDSEKEREREKAGRNGSGIVTRSSNPWGD</sequence>
<feature type="region of interest" description="Disordered" evidence="1">
    <location>
        <begin position="88"/>
        <end position="159"/>
    </location>
</feature>
<accession>A0AAV2N5P6</accession>
<gene>
    <name evidence="2" type="ORF">LPLAT_LOCUS1598</name>
</gene>
<name>A0AAV2N5P6_9HYME</name>
<protein>
    <submittedName>
        <fullName evidence="2">Uncharacterized protein</fullName>
    </submittedName>
</protein>
<proteinExistence type="predicted"/>
<evidence type="ECO:0000313" key="2">
    <source>
        <dbReference type="EMBL" id="CAL1675107.1"/>
    </source>
</evidence>
<feature type="compositionally biased region" description="Basic and acidic residues" evidence="1">
    <location>
        <begin position="127"/>
        <end position="143"/>
    </location>
</feature>
<dbReference type="AlphaFoldDB" id="A0AAV2N5P6"/>
<evidence type="ECO:0000313" key="3">
    <source>
        <dbReference type="Proteomes" id="UP001497644"/>
    </source>
</evidence>
<dbReference type="Proteomes" id="UP001497644">
    <property type="component" value="Chromosome 10"/>
</dbReference>
<feature type="compositionally biased region" description="Low complexity" evidence="1">
    <location>
        <begin position="89"/>
        <end position="101"/>
    </location>
</feature>
<keyword evidence="3" id="KW-1185">Reference proteome</keyword>
<reference evidence="2" key="1">
    <citation type="submission" date="2024-04" db="EMBL/GenBank/DDBJ databases">
        <authorList>
            <consortium name="Molecular Ecology Group"/>
        </authorList>
    </citation>
    <scope>NUCLEOTIDE SEQUENCE</scope>
</reference>
<feature type="compositionally biased region" description="Polar residues" evidence="1">
    <location>
        <begin position="148"/>
        <end position="159"/>
    </location>
</feature>
<feature type="region of interest" description="Disordered" evidence="1">
    <location>
        <begin position="54"/>
        <end position="76"/>
    </location>
</feature>
<dbReference type="EMBL" id="OZ034833">
    <property type="protein sequence ID" value="CAL1675107.1"/>
    <property type="molecule type" value="Genomic_DNA"/>
</dbReference>
<organism evidence="2 3">
    <name type="scientific">Lasius platythorax</name>
    <dbReference type="NCBI Taxonomy" id="488582"/>
    <lineage>
        <taxon>Eukaryota</taxon>
        <taxon>Metazoa</taxon>
        <taxon>Ecdysozoa</taxon>
        <taxon>Arthropoda</taxon>
        <taxon>Hexapoda</taxon>
        <taxon>Insecta</taxon>
        <taxon>Pterygota</taxon>
        <taxon>Neoptera</taxon>
        <taxon>Endopterygota</taxon>
        <taxon>Hymenoptera</taxon>
        <taxon>Apocrita</taxon>
        <taxon>Aculeata</taxon>
        <taxon>Formicoidea</taxon>
        <taxon>Formicidae</taxon>
        <taxon>Formicinae</taxon>
        <taxon>Lasius</taxon>
        <taxon>Lasius</taxon>
    </lineage>
</organism>